<dbReference type="OMA" id="HELIAMN"/>
<dbReference type="InterPro" id="IPR056773">
    <property type="entry name" value="WHD_ORC2"/>
</dbReference>
<sequence>MPRRSSMRRKGRDELEDSASPTKHHPRSSANGLNLERGRGRSRGRGTSPAPRVEEPDVYKSHERNGALQHDIENDAIRNEKAGHVELDHDCAPHVPRTFNYFQAAEKSRKGGAAASKRHAQVSWPSATEIQASLLRQYERGISLDQVPGFKELEALEFERWARLLSHGANLLVYGVGSKQALLQHFAERYSAEAGVSVIFGYHPRASVSDLLVNIQKAIEPSLHVDESAARVEAANDMLDWIAGHPQAHVWVVVHNIDGANLRSQEDQEVLCRLSVLENIHMIASIDHIHAEMMGSSVIHAKFAWIKICVDTCMYYANESSLLPNSFGSFDEKPELQLEGAIITLQSLTVNARKAFALLAAAQAKSAEGGTAAVGSAVGFHELLDNCRMEWILATPADLKLVLNELRDHGLIQIDRTGEQGDRISIPLAQEMLDSILQTIA</sequence>
<evidence type="ECO:0000256" key="2">
    <source>
        <dbReference type="ARBA" id="ARBA00007421"/>
    </source>
</evidence>
<keyword evidence="10" id="KW-1185">Reference proteome</keyword>
<dbReference type="InterPro" id="IPR056772">
    <property type="entry name" value="RecA-like_ORC2"/>
</dbReference>
<comment type="similarity">
    <text evidence="2 5">Belongs to the ORC2 family.</text>
</comment>
<reference evidence="10" key="1">
    <citation type="journal article" date="2019" name="Nat. Commun.">
        <title>Expansion of phycobilisome linker gene families in mesophilic red algae.</title>
        <authorList>
            <person name="Lee J."/>
            <person name="Kim D."/>
            <person name="Bhattacharya D."/>
            <person name="Yoon H.S."/>
        </authorList>
    </citation>
    <scope>NUCLEOTIDE SEQUENCE [LARGE SCALE GENOMIC DNA]</scope>
    <source>
        <strain evidence="10">CCMP 1328</strain>
    </source>
</reference>
<evidence type="ECO:0000313" key="10">
    <source>
        <dbReference type="Proteomes" id="UP000324585"/>
    </source>
</evidence>
<protein>
    <recommendedName>
        <fullName evidence="5">Origin recognition complex subunit 2</fullName>
    </recommendedName>
</protein>
<dbReference type="Proteomes" id="UP000324585">
    <property type="component" value="Unassembled WGS sequence"/>
</dbReference>
<dbReference type="PANTHER" id="PTHR14052">
    <property type="entry name" value="ORIGIN RECOGNITION COMPLEX SUBUNIT 2"/>
    <property type="match status" value="1"/>
</dbReference>
<evidence type="ECO:0000259" key="8">
    <source>
        <dbReference type="Pfam" id="PF24882"/>
    </source>
</evidence>
<organism evidence="9 10">
    <name type="scientific">Porphyridium purpureum</name>
    <name type="common">Red alga</name>
    <name type="synonym">Porphyridium cruentum</name>
    <dbReference type="NCBI Taxonomy" id="35688"/>
    <lineage>
        <taxon>Eukaryota</taxon>
        <taxon>Rhodophyta</taxon>
        <taxon>Bangiophyceae</taxon>
        <taxon>Porphyridiales</taxon>
        <taxon>Porphyridiaceae</taxon>
        <taxon>Porphyridium</taxon>
    </lineage>
</organism>
<comment type="caution">
    <text evidence="9">The sequence shown here is derived from an EMBL/GenBank/DDBJ whole genome shotgun (WGS) entry which is preliminary data.</text>
</comment>
<evidence type="ECO:0000313" key="9">
    <source>
        <dbReference type="EMBL" id="KAA8498389.1"/>
    </source>
</evidence>
<feature type="compositionally biased region" description="Basic and acidic residues" evidence="6">
    <location>
        <begin position="52"/>
        <end position="72"/>
    </location>
</feature>
<feature type="compositionally biased region" description="Basic residues" evidence="6">
    <location>
        <begin position="1"/>
        <end position="10"/>
    </location>
</feature>
<proteinExistence type="inferred from homology"/>
<evidence type="ECO:0000256" key="5">
    <source>
        <dbReference type="RuleBase" id="RU368084"/>
    </source>
</evidence>
<feature type="domain" description="Origin recognition complex subunit 2 winged-helix" evidence="8">
    <location>
        <begin position="376"/>
        <end position="431"/>
    </location>
</feature>
<dbReference type="GO" id="GO:0006260">
    <property type="term" value="P:DNA replication"/>
    <property type="evidence" value="ECO:0007669"/>
    <property type="project" value="UniProtKB-UniRule"/>
</dbReference>
<dbReference type="InterPro" id="IPR007220">
    <property type="entry name" value="ORC2"/>
</dbReference>
<evidence type="ECO:0000256" key="1">
    <source>
        <dbReference type="ARBA" id="ARBA00004123"/>
    </source>
</evidence>
<name>A0A5J4Z345_PORPP</name>
<dbReference type="Pfam" id="PF04084">
    <property type="entry name" value="RecA-like_ORC2"/>
    <property type="match status" value="1"/>
</dbReference>
<gene>
    <name evidence="9" type="ORF">FVE85_5974</name>
</gene>
<accession>A0A5J4Z345</accession>
<evidence type="ECO:0000259" key="7">
    <source>
        <dbReference type="Pfam" id="PF04084"/>
    </source>
</evidence>
<feature type="domain" description="Origin recognition complex subunit 2 RecA-like" evidence="7">
    <location>
        <begin position="151"/>
        <end position="306"/>
    </location>
</feature>
<dbReference type="AlphaFoldDB" id="A0A5J4Z345"/>
<dbReference type="EMBL" id="VRMN01000001">
    <property type="protein sequence ID" value="KAA8498389.1"/>
    <property type="molecule type" value="Genomic_DNA"/>
</dbReference>
<dbReference type="OrthoDB" id="20198at2759"/>
<evidence type="ECO:0000256" key="6">
    <source>
        <dbReference type="SAM" id="MobiDB-lite"/>
    </source>
</evidence>
<keyword evidence="3 5" id="KW-0235">DNA replication</keyword>
<comment type="subcellular location">
    <subcellularLocation>
        <location evidence="1 5">Nucleus</location>
    </subcellularLocation>
</comment>
<evidence type="ECO:0000256" key="4">
    <source>
        <dbReference type="ARBA" id="ARBA00023242"/>
    </source>
</evidence>
<dbReference type="GO" id="GO:0005664">
    <property type="term" value="C:nuclear origin of replication recognition complex"/>
    <property type="evidence" value="ECO:0007669"/>
    <property type="project" value="UniProtKB-UniRule"/>
</dbReference>
<feature type="region of interest" description="Disordered" evidence="6">
    <location>
        <begin position="1"/>
        <end position="72"/>
    </location>
</feature>
<dbReference type="GO" id="GO:0003688">
    <property type="term" value="F:DNA replication origin binding"/>
    <property type="evidence" value="ECO:0007669"/>
    <property type="project" value="UniProtKB-UniRule"/>
</dbReference>
<keyword evidence="4 5" id="KW-0539">Nucleus</keyword>
<comment type="subunit">
    <text evidence="5">Component of the origin recognition complex (ORC).</text>
</comment>
<dbReference type="Pfam" id="PF24882">
    <property type="entry name" value="WHD_ORC2"/>
    <property type="match status" value="1"/>
</dbReference>
<comment type="function">
    <text evidence="5">Component of the origin recognition complex (ORC) that binds origins of replication. DNA-binding is ATP-dependent. ORC is required to assemble the pre-replication complex necessary to initiate DNA replication.</text>
</comment>
<dbReference type="PANTHER" id="PTHR14052:SF0">
    <property type="entry name" value="ORIGIN RECOGNITION COMPLEX SUBUNIT 2"/>
    <property type="match status" value="1"/>
</dbReference>
<evidence type="ECO:0000256" key="3">
    <source>
        <dbReference type="ARBA" id="ARBA00022705"/>
    </source>
</evidence>